<dbReference type="PANTHER" id="PTHR43588">
    <property type="entry name" value="COBALT-PRECORRIN-8 METHYLMUTASE"/>
    <property type="match status" value="1"/>
</dbReference>
<protein>
    <submittedName>
        <fullName evidence="6">Precorrin-8X methylmutase</fullName>
    </submittedName>
</protein>
<dbReference type="InterPro" id="IPR003722">
    <property type="entry name" value="Cbl_synth_CobH/CbiC"/>
</dbReference>
<dbReference type="Proteomes" id="UP001056766">
    <property type="component" value="Unassembled WGS sequence"/>
</dbReference>
<evidence type="ECO:0000256" key="2">
    <source>
        <dbReference type="ARBA" id="ARBA00009774"/>
    </source>
</evidence>
<keyword evidence="3" id="KW-0169">Cobalamin biosynthesis</keyword>
<gene>
    <name evidence="6" type="ORF">KDK67_11615</name>
</gene>
<dbReference type="Gene3D" id="3.40.50.10230">
    <property type="entry name" value="Cobalamin biosynthesis CobH/CbiC, precorrin-8X methylmutase"/>
    <property type="match status" value="1"/>
</dbReference>
<organism evidence="6 7">
    <name type="scientific">Methanococcoides seepicolus</name>
    <dbReference type="NCBI Taxonomy" id="2828780"/>
    <lineage>
        <taxon>Archaea</taxon>
        <taxon>Methanobacteriati</taxon>
        <taxon>Methanobacteriota</taxon>
        <taxon>Stenosarchaea group</taxon>
        <taxon>Methanomicrobia</taxon>
        <taxon>Methanosarcinales</taxon>
        <taxon>Methanosarcinaceae</taxon>
        <taxon>Methanococcoides</taxon>
    </lineage>
</organism>
<accession>A0A9E4ZH80</accession>
<dbReference type="PANTHER" id="PTHR43588:SF1">
    <property type="entry name" value="COBALT-PRECORRIN-8 METHYLMUTASE"/>
    <property type="match status" value="1"/>
</dbReference>
<evidence type="ECO:0000313" key="6">
    <source>
        <dbReference type="EMBL" id="MCM1987617.1"/>
    </source>
</evidence>
<sequence length="249" mass="26812">MTTEDSNKRDMPELEDLVEMTVKIDPELIEGCSDSGARTDEAKTIYMTSRRIAHDLVVKGEKETPEERVTQRCVISTGDPAIADIMRYTDDAIDAGVKAIKNGAPIFVDINMVKAGVTKKGHDCEVICVLDEDQNAEVAKKYGITRTAAGFLMARDRIEGSIVAIGNAPSAALAVCRMIEHGIKPALIIGTPVGFVNSAESKEEVRKMDVPSITCVGTRGGTPMAVACVNELVALAKEKDECKCCCECE</sequence>
<dbReference type="GO" id="GO:0009236">
    <property type="term" value="P:cobalamin biosynthetic process"/>
    <property type="evidence" value="ECO:0007669"/>
    <property type="project" value="UniProtKB-KW"/>
</dbReference>
<reference evidence="6" key="2">
    <citation type="submission" date="2021-04" db="EMBL/GenBank/DDBJ databases">
        <authorList>
            <person name="Dong X."/>
        </authorList>
    </citation>
    <scope>NUCLEOTIDE SEQUENCE</scope>
    <source>
        <strain evidence="6">LLY</strain>
    </source>
</reference>
<feature type="domain" description="Cobalamin biosynthesis precorrin-8X methylmutase CobH/CbiC" evidence="5">
    <location>
        <begin position="45"/>
        <end position="234"/>
    </location>
</feature>
<keyword evidence="4" id="KW-0413">Isomerase</keyword>
<dbReference type="EMBL" id="JAGSOI010000060">
    <property type="protein sequence ID" value="MCM1987617.1"/>
    <property type="molecule type" value="Genomic_DNA"/>
</dbReference>
<dbReference type="InterPro" id="IPR036588">
    <property type="entry name" value="CobH/CbiC_sf"/>
</dbReference>
<dbReference type="RefSeq" id="WP_250868963.1">
    <property type="nucleotide sequence ID" value="NZ_JAGSOI010000060.1"/>
</dbReference>
<dbReference type="AlphaFoldDB" id="A0A9E4ZH80"/>
<reference evidence="6" key="1">
    <citation type="journal article" date="2021" name="mSystems">
        <title>Bacteria and Archaea Synergistically Convert Glycine Betaine to Biogenic Methane in the Formosa Cold Seep of the South China Sea.</title>
        <authorList>
            <person name="Li L."/>
            <person name="Zhang W."/>
            <person name="Zhang S."/>
            <person name="Song L."/>
            <person name="Sun Q."/>
            <person name="Zhang H."/>
            <person name="Xiang H."/>
            <person name="Dong X."/>
        </authorList>
    </citation>
    <scope>NUCLEOTIDE SEQUENCE</scope>
    <source>
        <strain evidence="6">LLY</strain>
    </source>
</reference>
<name>A0A9E4ZH80_9EURY</name>
<evidence type="ECO:0000313" key="7">
    <source>
        <dbReference type="Proteomes" id="UP001056766"/>
    </source>
</evidence>
<comment type="caution">
    <text evidence="6">The sequence shown here is derived from an EMBL/GenBank/DDBJ whole genome shotgun (WGS) entry which is preliminary data.</text>
</comment>
<evidence type="ECO:0000256" key="3">
    <source>
        <dbReference type="ARBA" id="ARBA00022573"/>
    </source>
</evidence>
<evidence type="ECO:0000256" key="1">
    <source>
        <dbReference type="ARBA" id="ARBA00004953"/>
    </source>
</evidence>
<comment type="similarity">
    <text evidence="2">Belongs to the CobH/CbiC family.</text>
</comment>
<comment type="pathway">
    <text evidence="1">Cofactor biosynthesis; adenosylcobalamin biosynthesis.</text>
</comment>
<dbReference type="Pfam" id="PF02570">
    <property type="entry name" value="CbiC"/>
    <property type="match status" value="1"/>
</dbReference>
<keyword evidence="7" id="KW-1185">Reference proteome</keyword>
<dbReference type="SUPFAM" id="SSF63965">
    <property type="entry name" value="Precorrin-8X methylmutase CbiC/CobH"/>
    <property type="match status" value="1"/>
</dbReference>
<evidence type="ECO:0000256" key="4">
    <source>
        <dbReference type="ARBA" id="ARBA00023235"/>
    </source>
</evidence>
<dbReference type="GO" id="GO:0016993">
    <property type="term" value="F:precorrin-8X methylmutase activity"/>
    <property type="evidence" value="ECO:0007669"/>
    <property type="project" value="InterPro"/>
</dbReference>
<proteinExistence type="inferred from homology"/>
<evidence type="ECO:0000259" key="5">
    <source>
        <dbReference type="Pfam" id="PF02570"/>
    </source>
</evidence>